<proteinExistence type="inferred from homology"/>
<dbReference type="GO" id="GO:0008253">
    <property type="term" value="F:5'-nucleotidase activity"/>
    <property type="evidence" value="ECO:0007669"/>
    <property type="project" value="UniProtKB-EC"/>
</dbReference>
<dbReference type="Gene3D" id="3.40.1210.10">
    <property type="entry name" value="Survival protein SurE-like phosphatase/nucleotidase"/>
    <property type="match status" value="1"/>
</dbReference>
<dbReference type="Proteomes" id="UP000234662">
    <property type="component" value="Unassembled WGS sequence"/>
</dbReference>
<dbReference type="GO" id="GO:0046872">
    <property type="term" value="F:metal ion binding"/>
    <property type="evidence" value="ECO:0007669"/>
    <property type="project" value="UniProtKB-KW"/>
</dbReference>
<keyword evidence="5" id="KW-0378">Hydrolase</keyword>
<dbReference type="STRING" id="2055.BCM27_22000"/>
<evidence type="ECO:0000256" key="2">
    <source>
        <dbReference type="ARBA" id="ARBA00011062"/>
    </source>
</evidence>
<dbReference type="PANTHER" id="PTHR30457">
    <property type="entry name" value="5'-NUCLEOTIDASE SURE"/>
    <property type="match status" value="1"/>
</dbReference>
<evidence type="ECO:0000256" key="5">
    <source>
        <dbReference type="ARBA" id="ARBA00022801"/>
    </source>
</evidence>
<accession>A0A2I1R562</accession>
<dbReference type="EC" id="3.1.3.5" evidence="3"/>
<evidence type="ECO:0000313" key="7">
    <source>
        <dbReference type="EMBL" id="PKZ64248.1"/>
    </source>
</evidence>
<name>A0A2I1R562_9ACTN</name>
<evidence type="ECO:0000256" key="3">
    <source>
        <dbReference type="ARBA" id="ARBA00012643"/>
    </source>
</evidence>
<comment type="caution">
    <text evidence="7">The sequence shown here is derived from an EMBL/GenBank/DDBJ whole genome shotgun (WGS) entry which is preliminary data.</text>
</comment>
<dbReference type="RefSeq" id="WP_101821245.1">
    <property type="nucleotide sequence ID" value="NZ_PKJC01000015.1"/>
</dbReference>
<dbReference type="Pfam" id="PF01975">
    <property type="entry name" value="SurE"/>
    <property type="match status" value="1"/>
</dbReference>
<evidence type="ECO:0000313" key="8">
    <source>
        <dbReference type="Proteomes" id="UP000234662"/>
    </source>
</evidence>
<feature type="domain" description="Survival protein SurE-like phosphatase/nucleotidase" evidence="6">
    <location>
        <begin position="3"/>
        <end position="190"/>
    </location>
</feature>
<comment type="catalytic activity">
    <reaction evidence="1">
        <text>a ribonucleoside 5'-phosphate + H2O = a ribonucleoside + phosphate</text>
        <dbReference type="Rhea" id="RHEA:12484"/>
        <dbReference type="ChEBI" id="CHEBI:15377"/>
        <dbReference type="ChEBI" id="CHEBI:18254"/>
        <dbReference type="ChEBI" id="CHEBI:43474"/>
        <dbReference type="ChEBI" id="CHEBI:58043"/>
        <dbReference type="EC" id="3.1.3.5"/>
    </reaction>
</comment>
<comment type="similarity">
    <text evidence="2">Belongs to the SurE nucleotidase family.</text>
</comment>
<dbReference type="InterPro" id="IPR030048">
    <property type="entry name" value="SurE"/>
</dbReference>
<protein>
    <recommendedName>
        <fullName evidence="3">5'-nucleotidase</fullName>
        <ecNumber evidence="3">3.1.3.5</ecNumber>
    </recommendedName>
</protein>
<dbReference type="InterPro" id="IPR036523">
    <property type="entry name" value="SurE-like_sf"/>
</dbReference>
<evidence type="ECO:0000256" key="1">
    <source>
        <dbReference type="ARBA" id="ARBA00000815"/>
    </source>
</evidence>
<organism evidence="7 8">
    <name type="scientific">Gordonia terrae</name>
    <dbReference type="NCBI Taxonomy" id="2055"/>
    <lineage>
        <taxon>Bacteria</taxon>
        <taxon>Bacillati</taxon>
        <taxon>Actinomycetota</taxon>
        <taxon>Actinomycetes</taxon>
        <taxon>Mycobacteriales</taxon>
        <taxon>Gordoniaceae</taxon>
        <taxon>Gordonia</taxon>
    </lineage>
</organism>
<gene>
    <name evidence="7" type="ORF">CYJ73_18020</name>
</gene>
<evidence type="ECO:0000256" key="4">
    <source>
        <dbReference type="ARBA" id="ARBA00022723"/>
    </source>
</evidence>
<evidence type="ECO:0000259" key="6">
    <source>
        <dbReference type="Pfam" id="PF01975"/>
    </source>
</evidence>
<dbReference type="EMBL" id="PKJC01000015">
    <property type="protein sequence ID" value="PKZ64248.1"/>
    <property type="molecule type" value="Genomic_DNA"/>
</dbReference>
<dbReference type="SUPFAM" id="SSF64167">
    <property type="entry name" value="SurE-like"/>
    <property type="match status" value="1"/>
</dbReference>
<keyword evidence="4" id="KW-0479">Metal-binding</keyword>
<sequence>MRVLVTNDDGYDADGLIAVATALISADHDVVVGAPSSERSGSGSSLGTIEDGALITTTEHRIPELGDTPVFALDCPPALTVVAFCAGAFGPPPELVVSGINEGHNTGRSILFSSTVGAVLAARVAGVSGIAVSCGFAPDHRYDTAAAVTERVVGWMSDSPTTLMTLNVNVPDVDFPDLRGIRVTPLANRSMFTLRLSRTEGGLLINRDERRGGRFREGTDSAAVADGYVSVSALRGVGADNDSLADADTALRQAMSRDDVFGLAQLR</sequence>
<dbReference type="InterPro" id="IPR002828">
    <property type="entry name" value="SurE-like_Pase/nucleotidase"/>
</dbReference>
<dbReference type="AlphaFoldDB" id="A0A2I1R562"/>
<reference evidence="7 8" key="1">
    <citation type="submission" date="2017-12" db="EMBL/GenBank/DDBJ databases">
        <title>Phylogenetic diversity of female urinary microbiome.</title>
        <authorList>
            <person name="Thomas-White K."/>
            <person name="Wolfe A.J."/>
        </authorList>
    </citation>
    <scope>NUCLEOTIDE SEQUENCE [LARGE SCALE GENOMIC DNA]</scope>
    <source>
        <strain evidence="7 8">UMB0777</strain>
    </source>
</reference>
<dbReference type="PANTHER" id="PTHR30457:SF0">
    <property type="entry name" value="PHOSPHATASE, PUTATIVE (AFU_ORTHOLOGUE AFUA_4G01070)-RELATED"/>
    <property type="match status" value="1"/>
</dbReference>